<dbReference type="Pfam" id="PF26636">
    <property type="entry name" value="DUF8209"/>
    <property type="match status" value="1"/>
</dbReference>
<evidence type="ECO:0000313" key="2">
    <source>
        <dbReference type="Proteomes" id="UP000254821"/>
    </source>
</evidence>
<organism evidence="1 2">
    <name type="scientific">Hafnia alvei</name>
    <dbReference type="NCBI Taxonomy" id="569"/>
    <lineage>
        <taxon>Bacteria</taxon>
        <taxon>Pseudomonadati</taxon>
        <taxon>Pseudomonadota</taxon>
        <taxon>Gammaproteobacteria</taxon>
        <taxon>Enterobacterales</taxon>
        <taxon>Hafniaceae</taxon>
        <taxon>Hafnia</taxon>
    </lineage>
</organism>
<dbReference type="AlphaFoldDB" id="A0A377PJX8"/>
<gene>
    <name evidence="1" type="ORF">NCTC8105_02360</name>
</gene>
<sequence>MDTTEETNGTYFYHGHPNVTPGELFDLIFIELLADTLGMTTEGVSMVLIGQPLIPVSGKLSAATNTPGTSVASIVSRKILKDARFPFGLRPSAPMGKLSKLKMVPTNKIATFLGRWLPFVGYAELIITVQLVAKRTRDKYNLIARPSDRIQWTSF</sequence>
<dbReference type="RefSeq" id="WP_043493103.1">
    <property type="nucleotide sequence ID" value="NZ_CALJTU010000071.1"/>
</dbReference>
<reference evidence="1 2" key="1">
    <citation type="submission" date="2018-06" db="EMBL/GenBank/DDBJ databases">
        <authorList>
            <consortium name="Pathogen Informatics"/>
            <person name="Doyle S."/>
        </authorList>
    </citation>
    <scope>NUCLEOTIDE SEQUENCE [LARGE SCALE GENOMIC DNA]</scope>
    <source>
        <strain evidence="1 2">NCTC8105</strain>
    </source>
</reference>
<evidence type="ECO:0000313" key="1">
    <source>
        <dbReference type="EMBL" id="STQ80244.1"/>
    </source>
</evidence>
<dbReference type="Proteomes" id="UP000254821">
    <property type="component" value="Unassembled WGS sequence"/>
</dbReference>
<protein>
    <submittedName>
        <fullName evidence="1">Uncharacterized protein</fullName>
    </submittedName>
</protein>
<dbReference type="InterPro" id="IPR058064">
    <property type="entry name" value="STM2901-like"/>
</dbReference>
<accession>A0A377PJX8</accession>
<name>A0A377PJX8_HAFAL</name>
<dbReference type="NCBIfam" id="NF045926">
    <property type="entry name" value="STM2901_fam"/>
    <property type="match status" value="1"/>
</dbReference>
<dbReference type="InterPro" id="IPR058522">
    <property type="entry name" value="DUF8209"/>
</dbReference>
<dbReference type="EMBL" id="UGHP01000001">
    <property type="protein sequence ID" value="STQ80244.1"/>
    <property type="molecule type" value="Genomic_DNA"/>
</dbReference>
<proteinExistence type="predicted"/>